<gene>
    <name evidence="2" type="ORF">EW146_g4187</name>
</gene>
<dbReference type="AlphaFoldDB" id="A0A4S4LWD4"/>
<evidence type="ECO:0000313" key="2">
    <source>
        <dbReference type="EMBL" id="THH16457.1"/>
    </source>
</evidence>
<feature type="region of interest" description="Disordered" evidence="1">
    <location>
        <begin position="1"/>
        <end position="80"/>
    </location>
</feature>
<protein>
    <submittedName>
        <fullName evidence="2">Uncharacterized protein</fullName>
    </submittedName>
</protein>
<evidence type="ECO:0000313" key="3">
    <source>
        <dbReference type="Proteomes" id="UP000310158"/>
    </source>
</evidence>
<keyword evidence="3" id="KW-1185">Reference proteome</keyword>
<feature type="compositionally biased region" description="Basic and acidic residues" evidence="1">
    <location>
        <begin position="1"/>
        <end position="11"/>
    </location>
</feature>
<sequence>MDSSSLRREAGENAPRPPKPLKNQPAVGPSPSPIHTRSSTARRANQPTPPPALHKVTSTTRTLRKSKFASKSEVNTEADDEEDLAAILEELRATTSGYFRDGLHTHKKMVSHRGRRAQDPDTATDNETIETPSESVIDVNSGRKYIIGAKLVAHGEPITLDSVSTSLLLFAEMLYKQILKNNVKPIRDSLRAFAMVLRGLDDDICTEKLVKSLADATAGTQSTTNPSDIQNSIFIALAAQESRLDKKFAELAMKLQPSNPPPPLHSRQDAHRRLGQAQGVSPVQARARQHAHIAAKACQILLEATEPTDPPLLDGRSLDSIRESANKVISVIAENPQSDPGFQVSIRQATRIRTGDLLLELNSADSAEWLSSWGQKFSAKLGKDIRLRHRLFPVLVKFMPLSF</sequence>
<reference evidence="2 3" key="1">
    <citation type="submission" date="2019-02" db="EMBL/GenBank/DDBJ databases">
        <title>Genome sequencing of the rare red list fungi Bondarzewia mesenterica.</title>
        <authorList>
            <person name="Buettner E."/>
            <person name="Kellner H."/>
        </authorList>
    </citation>
    <scope>NUCLEOTIDE SEQUENCE [LARGE SCALE GENOMIC DNA]</scope>
    <source>
        <strain evidence="2 3">DSM 108281</strain>
    </source>
</reference>
<dbReference type="Proteomes" id="UP000310158">
    <property type="component" value="Unassembled WGS sequence"/>
</dbReference>
<evidence type="ECO:0000256" key="1">
    <source>
        <dbReference type="SAM" id="MobiDB-lite"/>
    </source>
</evidence>
<feature type="compositionally biased region" description="Polar residues" evidence="1">
    <location>
        <begin position="33"/>
        <end position="46"/>
    </location>
</feature>
<feature type="region of interest" description="Disordered" evidence="1">
    <location>
        <begin position="109"/>
        <end position="128"/>
    </location>
</feature>
<name>A0A4S4LWD4_9AGAM</name>
<comment type="caution">
    <text evidence="2">The sequence shown here is derived from an EMBL/GenBank/DDBJ whole genome shotgun (WGS) entry which is preliminary data.</text>
</comment>
<proteinExistence type="predicted"/>
<dbReference type="EMBL" id="SGPL01000156">
    <property type="protein sequence ID" value="THH16457.1"/>
    <property type="molecule type" value="Genomic_DNA"/>
</dbReference>
<organism evidence="2 3">
    <name type="scientific">Bondarzewia mesenterica</name>
    <dbReference type="NCBI Taxonomy" id="1095465"/>
    <lineage>
        <taxon>Eukaryota</taxon>
        <taxon>Fungi</taxon>
        <taxon>Dikarya</taxon>
        <taxon>Basidiomycota</taxon>
        <taxon>Agaricomycotina</taxon>
        <taxon>Agaricomycetes</taxon>
        <taxon>Russulales</taxon>
        <taxon>Bondarzewiaceae</taxon>
        <taxon>Bondarzewia</taxon>
    </lineage>
</organism>
<accession>A0A4S4LWD4</accession>